<gene>
    <name evidence="2" type="ORF">Cvel_22441</name>
</gene>
<dbReference type="AlphaFoldDB" id="A0A0G4GLN1"/>
<name>A0A0G4GLN1_9ALVE</name>
<dbReference type="Gene3D" id="3.40.830.10">
    <property type="entry name" value="LigB-like"/>
    <property type="match status" value="1"/>
</dbReference>
<organism evidence="2">
    <name type="scientific">Chromera velia CCMP2878</name>
    <dbReference type="NCBI Taxonomy" id="1169474"/>
    <lineage>
        <taxon>Eukaryota</taxon>
        <taxon>Sar</taxon>
        <taxon>Alveolata</taxon>
        <taxon>Colpodellida</taxon>
        <taxon>Chromeraceae</taxon>
        <taxon>Chromera</taxon>
    </lineage>
</organism>
<evidence type="ECO:0000313" key="2">
    <source>
        <dbReference type="EMBL" id="CEM31021.1"/>
    </source>
</evidence>
<sequence length="308" mass="34657">MSAVRLATHAGSWYNDNPTELGQELNDHLKQAVSVSKEVKALIVPHAGYRFCARTAAWSWKHVDSSRIEKVFVLGPSHHKYMDRCALPEKGITHYQTPFGNIALDIPVIERLRSMNIFAQMTLAEDQEEHSIEMMLPFLNHVMGGKGFKLIPICVGVLNSDKEAFFAEKLYDYFADPSTLFVISSDFCHWGARFRYTYTMAESQQKGHNFNQAIEHLDRIGIDIIERQKPQDFTTYLRIHGNTICGRHPIGILLQLCAKAQPAESLETKFLHYSQSGPVPTSNGSCVAYGSLITVQKKPLVTSTGRAQ</sequence>
<dbReference type="HAMAP" id="MF_00055">
    <property type="entry name" value="MEMO1"/>
    <property type="match status" value="1"/>
</dbReference>
<dbReference type="Pfam" id="PF01875">
    <property type="entry name" value="Memo"/>
    <property type="match status" value="1"/>
</dbReference>
<evidence type="ECO:0000256" key="1">
    <source>
        <dbReference type="ARBA" id="ARBA00006315"/>
    </source>
</evidence>
<dbReference type="PhylomeDB" id="A0A0G4GLN1"/>
<evidence type="ECO:0008006" key="3">
    <source>
        <dbReference type="Google" id="ProtNLM"/>
    </source>
</evidence>
<dbReference type="InterPro" id="IPR002737">
    <property type="entry name" value="MEMO1_fam"/>
</dbReference>
<dbReference type="NCBIfam" id="TIGR04336">
    <property type="entry name" value="AmmeMemoSam_B"/>
    <property type="match status" value="1"/>
</dbReference>
<reference evidence="2" key="1">
    <citation type="submission" date="2014-11" db="EMBL/GenBank/DDBJ databases">
        <authorList>
            <person name="Otto D Thomas"/>
            <person name="Naeem Raeece"/>
        </authorList>
    </citation>
    <scope>NUCLEOTIDE SEQUENCE</scope>
</reference>
<proteinExistence type="inferred from homology"/>
<protein>
    <recommendedName>
        <fullName evidence="3">AmmeMemoRadiSam system protein B</fullName>
    </recommendedName>
</protein>
<dbReference type="EMBL" id="CDMZ01001332">
    <property type="protein sequence ID" value="CEM31021.1"/>
    <property type="molecule type" value="Genomic_DNA"/>
</dbReference>
<dbReference type="PANTHER" id="PTHR11060">
    <property type="entry name" value="PROTEIN MEMO1"/>
    <property type="match status" value="1"/>
</dbReference>
<comment type="similarity">
    <text evidence="1">Belongs to the MEMO1 family.</text>
</comment>
<accession>A0A0G4GLN1</accession>
<dbReference type="VEuPathDB" id="CryptoDB:Cvel_22441"/>
<dbReference type="CDD" id="cd07361">
    <property type="entry name" value="MEMO_like"/>
    <property type="match status" value="1"/>
</dbReference>
<dbReference type="PANTHER" id="PTHR11060:SF0">
    <property type="entry name" value="PROTEIN MEMO1"/>
    <property type="match status" value="1"/>
</dbReference>